<gene>
    <name evidence="5" type="ORF">SSBP1_gp17</name>
</gene>
<evidence type="ECO:0000256" key="3">
    <source>
        <dbReference type="SAM" id="MobiDB-lite"/>
    </source>
</evidence>
<dbReference type="InterPro" id="IPR029060">
    <property type="entry name" value="PIN-like_dom_sf"/>
</dbReference>
<dbReference type="InterPro" id="IPR008918">
    <property type="entry name" value="HhH2"/>
</dbReference>
<evidence type="ECO:0000313" key="5">
    <source>
        <dbReference type="EMBL" id="QJQ82583.1"/>
    </source>
</evidence>
<dbReference type="SUPFAM" id="SSF47807">
    <property type="entry name" value="5' to 3' exonuclease, C-terminal subdomain"/>
    <property type="match status" value="1"/>
</dbReference>
<dbReference type="InterPro" id="IPR002421">
    <property type="entry name" value="5-3_exonuclease"/>
</dbReference>
<dbReference type="EMBL" id="MT424636">
    <property type="protein sequence ID" value="QJQ82583.1"/>
    <property type="molecule type" value="Genomic_DNA"/>
</dbReference>
<dbReference type="Gene3D" id="3.40.50.1010">
    <property type="entry name" value="5'-nuclease"/>
    <property type="match status" value="1"/>
</dbReference>
<keyword evidence="1" id="KW-0540">Nuclease</keyword>
<sequence>MKLLIDADYIVYKSCAGAEDEINFGDDVILVVSKFSEALSNVQRELSKIKNNFMWDVPEMVLFFSDSKNFRKKIYPDYKGHRNRKKPCGYRRVISELSKQYEVIRMPELEADDAMGIYATANPGNIIVSPDKDMRQIPGRLYNLDEVIDITPEEGMKWHLIQTLAGDQTDGYSGVPGIGIKRAVALFEESGYTWETVVKAFADKGLDEEVALTNARLARILTHEDFDQRKQQVIRWTPATASARTDDGAGPQDQTPQGLTA</sequence>
<organism evidence="5 6">
    <name type="scientific">Synechococcus phage S-SBP1</name>
    <dbReference type="NCBI Taxonomy" id="2735125"/>
    <lineage>
        <taxon>Viruses</taxon>
        <taxon>Duplodnaviria</taxon>
        <taxon>Heunggongvirae</taxon>
        <taxon>Uroviricota</taxon>
        <taxon>Caudoviricetes</taxon>
        <taxon>Autographivirales</taxon>
        <taxon>Sechaudvirinae</taxon>
        <taxon>Spiovirus</taxon>
        <taxon>Spiovirus sbp1</taxon>
    </lineage>
</organism>
<feature type="region of interest" description="Disordered" evidence="3">
    <location>
        <begin position="239"/>
        <end position="261"/>
    </location>
</feature>
<dbReference type="InterPro" id="IPR020046">
    <property type="entry name" value="5-3_exonucl_a-hlix_arch_N"/>
</dbReference>
<dbReference type="InterPro" id="IPR036279">
    <property type="entry name" value="5-3_exonuclease_C_sf"/>
</dbReference>
<dbReference type="PANTHER" id="PTHR42646:SF2">
    <property type="entry name" value="5'-3' EXONUCLEASE FAMILY PROTEIN"/>
    <property type="match status" value="1"/>
</dbReference>
<keyword evidence="2" id="KW-0378">Hydrolase</keyword>
<evidence type="ECO:0000256" key="2">
    <source>
        <dbReference type="ARBA" id="ARBA00022801"/>
    </source>
</evidence>
<keyword evidence="5" id="KW-0269">Exonuclease</keyword>
<keyword evidence="6" id="KW-1185">Reference proteome</keyword>
<accession>A0A6M4EN36</accession>
<dbReference type="InterPro" id="IPR038969">
    <property type="entry name" value="FEN"/>
</dbReference>
<dbReference type="SUPFAM" id="SSF88723">
    <property type="entry name" value="PIN domain-like"/>
    <property type="match status" value="1"/>
</dbReference>
<reference evidence="5 6" key="1">
    <citation type="submission" date="2020-05" db="EMBL/GenBank/DDBJ databases">
        <title>Programmed transcriptomes of a marine cyanopodovirus and its Synechococcus host during infection.</title>
        <authorList>
            <person name="Huang S."/>
        </authorList>
    </citation>
    <scope>NUCLEOTIDE SEQUENCE [LARGE SCALE GENOMIC DNA]</scope>
</reference>
<evidence type="ECO:0000259" key="4">
    <source>
        <dbReference type="SMART" id="SM00475"/>
    </source>
</evidence>
<feature type="domain" description="5'-3' exonuclease" evidence="4">
    <location>
        <begin position="1"/>
        <end position="232"/>
    </location>
</feature>
<dbReference type="SMART" id="SM00475">
    <property type="entry name" value="53EXOc"/>
    <property type="match status" value="1"/>
</dbReference>
<name>A0A6M4EN36_9CAUD</name>
<dbReference type="GO" id="GO:0017108">
    <property type="term" value="F:5'-flap endonuclease activity"/>
    <property type="evidence" value="ECO:0007669"/>
    <property type="project" value="InterPro"/>
</dbReference>
<dbReference type="SMART" id="SM00279">
    <property type="entry name" value="HhH2"/>
    <property type="match status" value="1"/>
</dbReference>
<dbReference type="Proteomes" id="UP000502509">
    <property type="component" value="Segment"/>
</dbReference>
<feature type="compositionally biased region" description="Polar residues" evidence="3">
    <location>
        <begin position="252"/>
        <end position="261"/>
    </location>
</feature>
<dbReference type="GO" id="GO:0008409">
    <property type="term" value="F:5'-3' exonuclease activity"/>
    <property type="evidence" value="ECO:0007669"/>
    <property type="project" value="InterPro"/>
</dbReference>
<dbReference type="Gene3D" id="1.10.150.20">
    <property type="entry name" value="5' to 3' exonuclease, C-terminal subdomain"/>
    <property type="match status" value="1"/>
</dbReference>
<dbReference type="Pfam" id="PF02739">
    <property type="entry name" value="5_3_exonuc_N"/>
    <property type="match status" value="1"/>
</dbReference>
<evidence type="ECO:0000313" key="6">
    <source>
        <dbReference type="Proteomes" id="UP000502509"/>
    </source>
</evidence>
<dbReference type="PANTHER" id="PTHR42646">
    <property type="entry name" value="FLAP ENDONUCLEASE XNI"/>
    <property type="match status" value="1"/>
</dbReference>
<evidence type="ECO:0000256" key="1">
    <source>
        <dbReference type="ARBA" id="ARBA00022722"/>
    </source>
</evidence>
<proteinExistence type="predicted"/>
<dbReference type="GO" id="GO:0003677">
    <property type="term" value="F:DNA binding"/>
    <property type="evidence" value="ECO:0007669"/>
    <property type="project" value="InterPro"/>
</dbReference>
<protein>
    <submittedName>
        <fullName evidence="5">Exonuclease</fullName>
    </submittedName>
</protein>
<dbReference type="GO" id="GO:0033567">
    <property type="term" value="P:DNA replication, Okazaki fragment processing"/>
    <property type="evidence" value="ECO:0007669"/>
    <property type="project" value="InterPro"/>
</dbReference>